<dbReference type="eggNOG" id="COG2755">
    <property type="taxonomic scope" value="Bacteria"/>
</dbReference>
<dbReference type="InterPro" id="IPR036514">
    <property type="entry name" value="SGNH_hydro_sf"/>
</dbReference>
<dbReference type="Proteomes" id="UP000005713">
    <property type="component" value="Unassembled WGS sequence"/>
</dbReference>
<keyword evidence="2" id="KW-0378">Hydrolase</keyword>
<dbReference type="SUPFAM" id="SSF52266">
    <property type="entry name" value="SGNH hydrolase"/>
    <property type="match status" value="1"/>
</dbReference>
<gene>
    <name evidence="2" type="ORF">SSE37_20162</name>
</gene>
<protein>
    <submittedName>
        <fullName evidence="2">GDSL-like lipase/acylhydrolase, putative</fullName>
    </submittedName>
</protein>
<accession>A3JXX0</accession>
<feature type="domain" description="SGNH hydrolase-type esterase" evidence="1">
    <location>
        <begin position="10"/>
        <end position="184"/>
    </location>
</feature>
<sequence>MPPGARIVVAGDSVMAWNRNSGGSVADNMSAFLREPVGDVATSLARVTKGVGPLSIPSQVARLSPEWIVLDGGANDLREDCGCTRCEAVLDVLVSEDGRTGAVPDLIAGLRGKGSKVIWADYYTAPRYAGTICVGPYLEYEARLSRMAARDAGVVLVDLANVMPSSDLSLFAWDKIHPSPTGSARIARLLADTLRAERAKDGGG</sequence>
<dbReference type="Pfam" id="PF13472">
    <property type="entry name" value="Lipase_GDSL_2"/>
    <property type="match status" value="1"/>
</dbReference>
<keyword evidence="3" id="KW-1185">Reference proteome</keyword>
<dbReference type="AlphaFoldDB" id="A3JXX0"/>
<evidence type="ECO:0000313" key="2">
    <source>
        <dbReference type="EMBL" id="EBA10356.1"/>
    </source>
</evidence>
<name>A3JXX0_SAGS3</name>
<organism evidence="2 3">
    <name type="scientific">Sagittula stellata (strain ATCC 700073 / DSM 11524 / E-37)</name>
    <dbReference type="NCBI Taxonomy" id="388399"/>
    <lineage>
        <taxon>Bacteria</taxon>
        <taxon>Pseudomonadati</taxon>
        <taxon>Pseudomonadota</taxon>
        <taxon>Alphaproteobacteria</taxon>
        <taxon>Rhodobacterales</taxon>
        <taxon>Roseobacteraceae</taxon>
        <taxon>Sagittula</taxon>
    </lineage>
</organism>
<reference evidence="2 3" key="1">
    <citation type="submission" date="2006-06" db="EMBL/GenBank/DDBJ databases">
        <authorList>
            <person name="Moran M.A."/>
            <person name="Ferriera S."/>
            <person name="Johnson J."/>
            <person name="Kravitz S."/>
            <person name="Beeson K."/>
            <person name="Sutton G."/>
            <person name="Rogers Y.-H."/>
            <person name="Friedman R."/>
            <person name="Frazier M."/>
            <person name="Venter J.C."/>
        </authorList>
    </citation>
    <scope>NUCLEOTIDE SEQUENCE [LARGE SCALE GENOMIC DNA]</scope>
    <source>
        <strain evidence="2 3">E-37</strain>
    </source>
</reference>
<proteinExistence type="predicted"/>
<evidence type="ECO:0000313" key="3">
    <source>
        <dbReference type="Proteomes" id="UP000005713"/>
    </source>
</evidence>
<dbReference type="Gene3D" id="3.40.50.1110">
    <property type="entry name" value="SGNH hydrolase"/>
    <property type="match status" value="1"/>
</dbReference>
<evidence type="ECO:0000259" key="1">
    <source>
        <dbReference type="Pfam" id="PF13472"/>
    </source>
</evidence>
<dbReference type="GO" id="GO:0016788">
    <property type="term" value="F:hydrolase activity, acting on ester bonds"/>
    <property type="evidence" value="ECO:0007669"/>
    <property type="project" value="UniProtKB-ARBA"/>
</dbReference>
<dbReference type="CDD" id="cd00229">
    <property type="entry name" value="SGNH_hydrolase"/>
    <property type="match status" value="1"/>
</dbReference>
<comment type="caution">
    <text evidence="2">The sequence shown here is derived from an EMBL/GenBank/DDBJ whole genome shotgun (WGS) entry which is preliminary data.</text>
</comment>
<dbReference type="EMBL" id="AAYA01000001">
    <property type="protein sequence ID" value="EBA10356.1"/>
    <property type="molecule type" value="Genomic_DNA"/>
</dbReference>
<dbReference type="InterPro" id="IPR013830">
    <property type="entry name" value="SGNH_hydro"/>
</dbReference>